<evidence type="ECO:0000256" key="6">
    <source>
        <dbReference type="SAM" id="Coils"/>
    </source>
</evidence>
<dbReference type="GO" id="GO:0007015">
    <property type="term" value="P:actin filament organization"/>
    <property type="evidence" value="ECO:0007669"/>
    <property type="project" value="TreeGrafter"/>
</dbReference>
<accession>A0AAW0NVU4</accession>
<feature type="compositionally biased region" description="Basic and acidic residues" evidence="7">
    <location>
        <begin position="383"/>
        <end position="403"/>
    </location>
</feature>
<dbReference type="SMART" id="SM00326">
    <property type="entry name" value="SH3"/>
    <property type="match status" value="3"/>
</dbReference>
<organism evidence="9 10">
    <name type="scientific">Mugilogobius chulae</name>
    <name type="common">yellowstripe goby</name>
    <dbReference type="NCBI Taxonomy" id="88201"/>
    <lineage>
        <taxon>Eukaryota</taxon>
        <taxon>Metazoa</taxon>
        <taxon>Chordata</taxon>
        <taxon>Craniata</taxon>
        <taxon>Vertebrata</taxon>
        <taxon>Euteleostomi</taxon>
        <taxon>Actinopterygii</taxon>
        <taxon>Neopterygii</taxon>
        <taxon>Teleostei</taxon>
        <taxon>Neoteleostei</taxon>
        <taxon>Acanthomorphata</taxon>
        <taxon>Gobiaria</taxon>
        <taxon>Gobiiformes</taxon>
        <taxon>Gobioidei</taxon>
        <taxon>Gobiidae</taxon>
        <taxon>Gobionellinae</taxon>
        <taxon>Mugilogobius</taxon>
    </lineage>
</organism>
<dbReference type="CDD" id="cd12053">
    <property type="entry name" value="SH3_CD2AP_1"/>
    <property type="match status" value="1"/>
</dbReference>
<dbReference type="CDD" id="cd12054">
    <property type="entry name" value="SH3_CD2AP_2"/>
    <property type="match status" value="1"/>
</dbReference>
<reference evidence="10" key="1">
    <citation type="submission" date="2024-04" db="EMBL/GenBank/DDBJ databases">
        <title>Salinicola lusitanus LLJ914,a marine bacterium isolated from the Okinawa Trough.</title>
        <authorList>
            <person name="Li J."/>
        </authorList>
    </citation>
    <scope>NUCLEOTIDE SEQUENCE [LARGE SCALE GENOMIC DNA]</scope>
</reference>
<dbReference type="InterPro" id="IPR001452">
    <property type="entry name" value="SH3_domain"/>
</dbReference>
<gene>
    <name evidence="9" type="ORF">WMY93_015935</name>
</gene>
<evidence type="ECO:0000256" key="1">
    <source>
        <dbReference type="ARBA" id="ARBA00022443"/>
    </source>
</evidence>
<feature type="compositionally biased region" description="Low complexity" evidence="7">
    <location>
        <begin position="604"/>
        <end position="623"/>
    </location>
</feature>
<dbReference type="InterPro" id="IPR035777">
    <property type="entry name" value="CD2AP_SH3_3"/>
</dbReference>
<feature type="compositionally biased region" description="Basic and acidic residues" evidence="7">
    <location>
        <begin position="449"/>
        <end position="479"/>
    </location>
</feature>
<keyword evidence="1 5" id="KW-0728">SH3 domain</keyword>
<dbReference type="GO" id="GO:0016477">
    <property type="term" value="P:cell migration"/>
    <property type="evidence" value="ECO:0007669"/>
    <property type="project" value="TreeGrafter"/>
</dbReference>
<dbReference type="FunFam" id="2.30.30.40:FF:000072">
    <property type="entry name" value="Unconventional Myosin IB"/>
    <property type="match status" value="1"/>
</dbReference>
<keyword evidence="2" id="KW-0040">ANK repeat</keyword>
<feature type="compositionally biased region" description="Basic and acidic residues" evidence="7">
    <location>
        <begin position="52"/>
        <end position="89"/>
    </location>
</feature>
<feature type="compositionally biased region" description="Basic and acidic residues" evidence="7">
    <location>
        <begin position="357"/>
        <end position="366"/>
    </location>
</feature>
<feature type="region of interest" description="Disordered" evidence="7">
    <location>
        <begin position="52"/>
        <end position="93"/>
    </location>
</feature>
<keyword evidence="10" id="KW-1185">Reference proteome</keyword>
<evidence type="ECO:0000256" key="4">
    <source>
        <dbReference type="ARBA" id="ARBA00040640"/>
    </source>
</evidence>
<keyword evidence="6" id="KW-0175">Coiled coil</keyword>
<dbReference type="Proteomes" id="UP001460270">
    <property type="component" value="Unassembled WGS sequence"/>
</dbReference>
<feature type="domain" description="SH3" evidence="8">
    <location>
        <begin position="280"/>
        <end position="341"/>
    </location>
</feature>
<evidence type="ECO:0000259" key="8">
    <source>
        <dbReference type="PROSITE" id="PS50002"/>
    </source>
</evidence>
<comment type="caution">
    <text evidence="9">The sequence shown here is derived from an EMBL/GenBank/DDBJ whole genome shotgun (WGS) entry which is preliminary data.</text>
</comment>
<feature type="domain" description="SH3" evidence="8">
    <location>
        <begin position="121"/>
        <end position="180"/>
    </location>
</feature>
<dbReference type="InterPro" id="IPR035775">
    <property type="entry name" value="CD2AP_SH3_1"/>
</dbReference>
<evidence type="ECO:0000256" key="3">
    <source>
        <dbReference type="ARBA" id="ARBA00037432"/>
    </source>
</evidence>
<dbReference type="CDD" id="cd12056">
    <property type="entry name" value="SH3_CD2AP_3"/>
    <property type="match status" value="1"/>
</dbReference>
<dbReference type="AlphaFoldDB" id="A0AAW0NVU4"/>
<dbReference type="PROSITE" id="PS50002">
    <property type="entry name" value="SH3"/>
    <property type="match status" value="3"/>
</dbReference>
<feature type="region of interest" description="Disordered" evidence="7">
    <location>
        <begin position="342"/>
        <end position="634"/>
    </location>
</feature>
<feature type="compositionally biased region" description="Low complexity" evidence="7">
    <location>
        <begin position="248"/>
        <end position="266"/>
    </location>
</feature>
<dbReference type="EMBL" id="JBBPFD010000011">
    <property type="protein sequence ID" value="KAK7907323.1"/>
    <property type="molecule type" value="Genomic_DNA"/>
</dbReference>
<dbReference type="Pfam" id="PF14604">
    <property type="entry name" value="SH3_9"/>
    <property type="match status" value="2"/>
</dbReference>
<dbReference type="SUPFAM" id="SSF50044">
    <property type="entry name" value="SH3-domain"/>
    <property type="match status" value="3"/>
</dbReference>
<feature type="compositionally biased region" description="Basic and acidic residues" evidence="7">
    <location>
        <begin position="495"/>
        <end position="517"/>
    </location>
</feature>
<dbReference type="PRINTS" id="PR00452">
    <property type="entry name" value="SH3DOMAIN"/>
</dbReference>
<dbReference type="Pfam" id="PF07653">
    <property type="entry name" value="SH3_2"/>
    <property type="match status" value="1"/>
</dbReference>
<evidence type="ECO:0000313" key="9">
    <source>
        <dbReference type="EMBL" id="KAK7907323.1"/>
    </source>
</evidence>
<feature type="compositionally biased region" description="Basic and acidic residues" evidence="7">
    <location>
        <begin position="556"/>
        <end position="583"/>
    </location>
</feature>
<dbReference type="InterPro" id="IPR050384">
    <property type="entry name" value="Endophilin_SH3RF"/>
</dbReference>
<feature type="domain" description="SH3" evidence="8">
    <location>
        <begin position="1"/>
        <end position="58"/>
    </location>
</feature>
<evidence type="ECO:0000256" key="2">
    <source>
        <dbReference type="ARBA" id="ARBA00023043"/>
    </source>
</evidence>
<feature type="compositionally biased region" description="Basic and acidic residues" evidence="7">
    <location>
        <begin position="179"/>
        <end position="188"/>
    </location>
</feature>
<evidence type="ECO:0000313" key="10">
    <source>
        <dbReference type="Proteomes" id="UP001460270"/>
    </source>
</evidence>
<proteinExistence type="predicted"/>
<dbReference type="PRINTS" id="PR00499">
    <property type="entry name" value="P67PHOX"/>
</dbReference>
<feature type="region of interest" description="Disordered" evidence="7">
    <location>
        <begin position="179"/>
        <end position="277"/>
    </location>
</feature>
<dbReference type="InterPro" id="IPR035776">
    <property type="entry name" value="CD2AP_SH_2"/>
</dbReference>
<protein>
    <recommendedName>
        <fullName evidence="4">Osteoclast-stimulating factor 1</fullName>
    </recommendedName>
</protein>
<comment type="function">
    <text evidence="3">Induces bone resorption, acting probably through a signaling cascade which results in the secretion of factor(s) enhancing osteoclast formation and activity.</text>
</comment>
<evidence type="ECO:0000256" key="7">
    <source>
        <dbReference type="SAM" id="MobiDB-lite"/>
    </source>
</evidence>
<sequence length="711" mass="78357">MEVVVEYDYEALHEDELTLRPGDIIKNVRCIEEDGWMEGELNGRRGLFPDNFVKEVKKDPKESKEAKPEPKETKNEPKEEAPAPLREKPGGNVANLVNRMSTIGFPIMGLQPHPPAASKKPKKRQCKVLFDYQPQNEDELELKLGDIVDITEEVEEGWWSGTLNGKSGLFPSNFVKEMDATTEDRESSETVSEETSMKDEENASTPTSPPGNLGNGALRPPNKVRGVGFGNIFPEGAPKKLKPVPVIPSTKPAHSSHSTPTSTETSRGAAEIKSSSLKRAPKEYCKVTFAFEATNEDELTLKEGDIIHILSKDTGEPGWWRGEVGGKEGVFPDNFVTIVSETEKDASTLRGSLKTSLRPDPEEKPRKPLPPSKQGPKPVVPSVDKKPIRSEDSVDKHLPEKHSKPAPLPPPKPSASGKTRSTHPPKRPDKPLAPTPSLKHNGEAPSVDAPDKIVDKVQDKVPEKPAEKPTELGNEEFRKSLTGILNKNRPPSVDGPDKTVDQVLDKVPEKVSEKPTELDLDFDELASTSHRLSHPTVERPRMPGRRPPTMFLAHSPTKEVNVEKSFKVEEEETAKPKLTETKKPSSSNLPQSPSHLRTSLVIEAKSSPSASSGGGDSTSVGVKGRLEPEEPSTGYEELRNQMRDLLLTVELLKTQQMKEISELRGELDEERHKRMALQVTLISMETHADLSASITPTQNTTQARVTSIMSR</sequence>
<dbReference type="Gene3D" id="2.30.30.40">
    <property type="entry name" value="SH3 Domains"/>
    <property type="match status" value="3"/>
</dbReference>
<evidence type="ECO:0000256" key="5">
    <source>
        <dbReference type="PROSITE-ProRule" id="PRU00192"/>
    </source>
</evidence>
<feature type="coiled-coil region" evidence="6">
    <location>
        <begin position="635"/>
        <end position="680"/>
    </location>
</feature>
<name>A0AAW0NVU4_9GOBI</name>
<feature type="compositionally biased region" description="Polar residues" evidence="7">
    <location>
        <begin position="584"/>
        <end position="597"/>
    </location>
</feature>
<dbReference type="PANTHER" id="PTHR14167:SF23">
    <property type="entry name" value="CD2-ASSOCIATED PROTEIN"/>
    <property type="match status" value="1"/>
</dbReference>
<dbReference type="PANTHER" id="PTHR14167">
    <property type="entry name" value="SH3 DOMAIN-CONTAINING"/>
    <property type="match status" value="1"/>
</dbReference>
<dbReference type="InterPro" id="IPR036028">
    <property type="entry name" value="SH3-like_dom_sf"/>
</dbReference>